<keyword evidence="2" id="KW-1133">Transmembrane helix</keyword>
<keyword evidence="2" id="KW-0812">Transmembrane</keyword>
<organism evidence="3">
    <name type="scientific">Clastoptera arizonana</name>
    <name type="common">Arizona spittle bug</name>
    <dbReference type="NCBI Taxonomy" id="38151"/>
    <lineage>
        <taxon>Eukaryota</taxon>
        <taxon>Metazoa</taxon>
        <taxon>Ecdysozoa</taxon>
        <taxon>Arthropoda</taxon>
        <taxon>Hexapoda</taxon>
        <taxon>Insecta</taxon>
        <taxon>Pterygota</taxon>
        <taxon>Neoptera</taxon>
        <taxon>Paraneoptera</taxon>
        <taxon>Hemiptera</taxon>
        <taxon>Auchenorrhyncha</taxon>
        <taxon>Cercopoidea</taxon>
        <taxon>Clastopteridae</taxon>
        <taxon>Clastoptera</taxon>
    </lineage>
</organism>
<sequence>MMTVKMYQISVFVLTFYLFAIFYFDNCDSYKLHLKRVERSSLNIKTNKYEENDLNENIDLKNITANFSGEKSSQKHLKIIEDKIKKNKLSPDANKITIPSDKSSLNIFLPDYIEPEAEIEAEPEDPIPDYFKEKDFELDDSKPKGSELDAETDDSKPDDIPQNLVVANF</sequence>
<name>A0A1B6D7H6_9HEMI</name>
<accession>A0A1B6D7H6</accession>
<dbReference type="EMBL" id="GEDC01015664">
    <property type="protein sequence ID" value="JAS21634.1"/>
    <property type="molecule type" value="Transcribed_RNA"/>
</dbReference>
<feature type="compositionally biased region" description="Acidic residues" evidence="1">
    <location>
        <begin position="117"/>
        <end position="127"/>
    </location>
</feature>
<evidence type="ECO:0000256" key="2">
    <source>
        <dbReference type="SAM" id="Phobius"/>
    </source>
</evidence>
<reference evidence="3" key="1">
    <citation type="submission" date="2015-12" db="EMBL/GenBank/DDBJ databases">
        <title>De novo transcriptome assembly of four potential Pierce s Disease insect vectors from Arizona vineyards.</title>
        <authorList>
            <person name="Tassone E.E."/>
        </authorList>
    </citation>
    <scope>NUCLEOTIDE SEQUENCE</scope>
</reference>
<feature type="region of interest" description="Disordered" evidence="1">
    <location>
        <begin position="117"/>
        <end position="169"/>
    </location>
</feature>
<evidence type="ECO:0000313" key="3">
    <source>
        <dbReference type="EMBL" id="JAS21634.1"/>
    </source>
</evidence>
<evidence type="ECO:0000256" key="1">
    <source>
        <dbReference type="SAM" id="MobiDB-lite"/>
    </source>
</evidence>
<protein>
    <submittedName>
        <fullName evidence="3">Uncharacterized protein</fullName>
    </submittedName>
</protein>
<feature type="compositionally biased region" description="Basic and acidic residues" evidence="1">
    <location>
        <begin position="130"/>
        <end position="159"/>
    </location>
</feature>
<feature type="transmembrane region" description="Helical" evidence="2">
    <location>
        <begin position="6"/>
        <end position="24"/>
    </location>
</feature>
<gene>
    <name evidence="3" type="ORF">g.21604</name>
</gene>
<proteinExistence type="predicted"/>
<feature type="non-terminal residue" evidence="3">
    <location>
        <position position="169"/>
    </location>
</feature>
<dbReference type="AlphaFoldDB" id="A0A1B6D7H6"/>
<keyword evidence="2" id="KW-0472">Membrane</keyword>